<sequence>SFRFMPLNCFRSDLTACGKKSIEFTPLLPAQCPLVHVVVLFGNVHGTDCIASVQLKDSGEAKILSTCEISGSRGGFVQKMEWATTSHQNKDFSRYIAVASTKDSAVGLVELRSISEIRMAYSFDASEMKCKSSISHPFSVHQHGGRTYIGGLGELENANPFSCEGPSFASIRRPPTIQIRARSHAQVGDEAGESDGEAAE</sequence>
<dbReference type="Proteomes" id="UP001432027">
    <property type="component" value="Unassembled WGS sequence"/>
</dbReference>
<evidence type="ECO:0000313" key="2">
    <source>
        <dbReference type="EMBL" id="GMS93475.1"/>
    </source>
</evidence>
<protein>
    <submittedName>
        <fullName evidence="2">Uncharacterized protein</fullName>
    </submittedName>
</protein>
<dbReference type="EMBL" id="BTSX01000004">
    <property type="protein sequence ID" value="GMS93475.1"/>
    <property type="molecule type" value="Genomic_DNA"/>
</dbReference>
<reference evidence="2" key="1">
    <citation type="submission" date="2023-10" db="EMBL/GenBank/DDBJ databases">
        <title>Genome assembly of Pristionchus species.</title>
        <authorList>
            <person name="Yoshida K."/>
            <person name="Sommer R.J."/>
        </authorList>
    </citation>
    <scope>NUCLEOTIDE SEQUENCE</scope>
    <source>
        <strain evidence="2">RS0144</strain>
    </source>
</reference>
<gene>
    <name evidence="2" type="ORF">PENTCL1PPCAC_15650</name>
</gene>
<feature type="region of interest" description="Disordered" evidence="1">
    <location>
        <begin position="180"/>
        <end position="200"/>
    </location>
</feature>
<keyword evidence="3" id="KW-1185">Reference proteome</keyword>
<feature type="compositionally biased region" description="Acidic residues" evidence="1">
    <location>
        <begin position="190"/>
        <end position="200"/>
    </location>
</feature>
<organism evidence="2 3">
    <name type="scientific">Pristionchus entomophagus</name>
    <dbReference type="NCBI Taxonomy" id="358040"/>
    <lineage>
        <taxon>Eukaryota</taxon>
        <taxon>Metazoa</taxon>
        <taxon>Ecdysozoa</taxon>
        <taxon>Nematoda</taxon>
        <taxon>Chromadorea</taxon>
        <taxon>Rhabditida</taxon>
        <taxon>Rhabditina</taxon>
        <taxon>Diplogasteromorpha</taxon>
        <taxon>Diplogasteroidea</taxon>
        <taxon>Neodiplogasteridae</taxon>
        <taxon>Pristionchus</taxon>
    </lineage>
</organism>
<feature type="non-terminal residue" evidence="2">
    <location>
        <position position="1"/>
    </location>
</feature>
<proteinExistence type="predicted"/>
<comment type="caution">
    <text evidence="2">The sequence shown here is derived from an EMBL/GenBank/DDBJ whole genome shotgun (WGS) entry which is preliminary data.</text>
</comment>
<evidence type="ECO:0000256" key="1">
    <source>
        <dbReference type="SAM" id="MobiDB-lite"/>
    </source>
</evidence>
<dbReference type="AlphaFoldDB" id="A0AAV5TDZ0"/>
<accession>A0AAV5TDZ0</accession>
<name>A0AAV5TDZ0_9BILA</name>
<evidence type="ECO:0000313" key="3">
    <source>
        <dbReference type="Proteomes" id="UP001432027"/>
    </source>
</evidence>